<dbReference type="PANTHER" id="PTHR33266">
    <property type="entry name" value="CHROMOSOME 15, WHOLE GENOME SHOTGUN SEQUENCE"/>
    <property type="match status" value="1"/>
</dbReference>
<dbReference type="Proteomes" id="UP001203297">
    <property type="component" value="Unassembled WGS sequence"/>
</dbReference>
<comment type="caution">
    <text evidence="1">The sequence shown here is derived from an EMBL/GenBank/DDBJ whole genome shotgun (WGS) entry which is preliminary data.</text>
</comment>
<keyword evidence="2" id="KW-1185">Reference proteome</keyword>
<evidence type="ECO:0000313" key="1">
    <source>
        <dbReference type="EMBL" id="KAI0295650.1"/>
    </source>
</evidence>
<dbReference type="PANTHER" id="PTHR33266:SF1">
    <property type="entry name" value="F-BOX DOMAIN-CONTAINING PROTEIN"/>
    <property type="match status" value="1"/>
</dbReference>
<dbReference type="EMBL" id="WTXG01000056">
    <property type="protein sequence ID" value="KAI0295650.1"/>
    <property type="molecule type" value="Genomic_DNA"/>
</dbReference>
<proteinExistence type="predicted"/>
<dbReference type="AlphaFoldDB" id="A0AAD4LZF4"/>
<sequence length="308" mass="34937">MRLSLAATTGLEDMITGVGSEPYLAEAARMIISGAGVNPIRCLVENSDLNCVDRGQRGELAATLIVMHARDAASLVTKRRWVFVADFMKALLPSSAYDELKESLPTLSRRDEDKPFSYCLWFNHVIKVKNSDKIGVDSLWEFITQGAMILFINDQRGVDIVLPVCVRNKKLSPRTTTAILIQVKNDKSYQYNISQFLFDAMVPYQVKLFPKGHTPLPPPLKLECRFQLHHSEGTTITHRLATMCGVREYQETRSKGIDGDSRWHKVLLQRDIQPPDAYVLGEIKDKLMSDDVKKVKGDQRRKLQRFTN</sequence>
<reference evidence="1" key="1">
    <citation type="journal article" date="2022" name="New Phytol.">
        <title>Evolutionary transition to the ectomycorrhizal habit in the genomes of a hyperdiverse lineage of mushroom-forming fungi.</title>
        <authorList>
            <person name="Looney B."/>
            <person name="Miyauchi S."/>
            <person name="Morin E."/>
            <person name="Drula E."/>
            <person name="Courty P.E."/>
            <person name="Kohler A."/>
            <person name="Kuo A."/>
            <person name="LaButti K."/>
            <person name="Pangilinan J."/>
            <person name="Lipzen A."/>
            <person name="Riley R."/>
            <person name="Andreopoulos W."/>
            <person name="He G."/>
            <person name="Johnson J."/>
            <person name="Nolan M."/>
            <person name="Tritt A."/>
            <person name="Barry K.W."/>
            <person name="Grigoriev I.V."/>
            <person name="Nagy L.G."/>
            <person name="Hibbett D."/>
            <person name="Henrissat B."/>
            <person name="Matheny P.B."/>
            <person name="Labbe J."/>
            <person name="Martin F.M."/>
        </authorList>
    </citation>
    <scope>NUCLEOTIDE SEQUENCE</scope>
    <source>
        <strain evidence="1">BPL690</strain>
    </source>
</reference>
<accession>A0AAD4LZF4</accession>
<evidence type="ECO:0000313" key="2">
    <source>
        <dbReference type="Proteomes" id="UP001203297"/>
    </source>
</evidence>
<name>A0AAD4LZF4_9AGAM</name>
<gene>
    <name evidence="1" type="ORF">B0F90DRAFT_1750072</name>
</gene>
<organism evidence="1 2">
    <name type="scientific">Multifurca ochricompacta</name>
    <dbReference type="NCBI Taxonomy" id="376703"/>
    <lineage>
        <taxon>Eukaryota</taxon>
        <taxon>Fungi</taxon>
        <taxon>Dikarya</taxon>
        <taxon>Basidiomycota</taxon>
        <taxon>Agaricomycotina</taxon>
        <taxon>Agaricomycetes</taxon>
        <taxon>Russulales</taxon>
        <taxon>Russulaceae</taxon>
        <taxon>Multifurca</taxon>
    </lineage>
</organism>
<protein>
    <submittedName>
        <fullName evidence="1">Uncharacterized protein</fullName>
    </submittedName>
</protein>